<evidence type="ECO:0000313" key="1">
    <source>
        <dbReference type="EMBL" id="KKM91068.1"/>
    </source>
</evidence>
<proteinExistence type="predicted"/>
<comment type="caution">
    <text evidence="1">The sequence shown here is derived from an EMBL/GenBank/DDBJ whole genome shotgun (WGS) entry which is preliminary data.</text>
</comment>
<accession>A0A0F9LC82</accession>
<sequence length="122" mass="12969">MGKEAGATWLQNQIALGKYDFSAQKSVSNAVAPGVLIRTTTPGMRANVTDIIIYNAAGAAAVITFYDEDGKVYLKLKVGSDETAIPALKSSIPYGDKNIYARTDQAVNAEITVAGKEVLEGW</sequence>
<protein>
    <submittedName>
        <fullName evidence="1">Uncharacterized protein</fullName>
    </submittedName>
</protein>
<gene>
    <name evidence="1" type="ORF">LCGC14_1232310</name>
</gene>
<dbReference type="EMBL" id="LAZR01006587">
    <property type="protein sequence ID" value="KKM91068.1"/>
    <property type="molecule type" value="Genomic_DNA"/>
</dbReference>
<organism evidence="1">
    <name type="scientific">marine sediment metagenome</name>
    <dbReference type="NCBI Taxonomy" id="412755"/>
    <lineage>
        <taxon>unclassified sequences</taxon>
        <taxon>metagenomes</taxon>
        <taxon>ecological metagenomes</taxon>
    </lineage>
</organism>
<dbReference type="AlphaFoldDB" id="A0A0F9LC82"/>
<name>A0A0F9LC82_9ZZZZ</name>
<reference evidence="1" key="1">
    <citation type="journal article" date="2015" name="Nature">
        <title>Complex archaea that bridge the gap between prokaryotes and eukaryotes.</title>
        <authorList>
            <person name="Spang A."/>
            <person name="Saw J.H."/>
            <person name="Jorgensen S.L."/>
            <person name="Zaremba-Niedzwiedzka K."/>
            <person name="Martijn J."/>
            <person name="Lind A.E."/>
            <person name="van Eijk R."/>
            <person name="Schleper C."/>
            <person name="Guy L."/>
            <person name="Ettema T.J."/>
        </authorList>
    </citation>
    <scope>NUCLEOTIDE SEQUENCE</scope>
</reference>